<dbReference type="KEGG" id="cmo:103485350"/>
<sequence length="133" mass="14989">MINAIRFGRTPPPIVLTSPLPPQLRRSICSLELRSRQATGFATAPDQNPKDEEMDESQNKTKETGDIMCDSFGEGYATRSEEEGFGGTYGGYLLDDDDEEHRNKKSVNEHEYDRSQGSEVKEKEKSRHQAHAN</sequence>
<feature type="region of interest" description="Disordered" evidence="1">
    <location>
        <begin position="35"/>
        <end position="133"/>
    </location>
</feature>
<dbReference type="PANTHER" id="PTHR36410">
    <property type="entry name" value="EXPRESSED PROTEIN"/>
    <property type="match status" value="1"/>
</dbReference>
<dbReference type="AlphaFoldDB" id="A0A1S3B3C5"/>
<dbReference type="Proteomes" id="UP001652600">
    <property type="component" value="Chromosome 8"/>
</dbReference>
<gene>
    <name evidence="3" type="primary">LOC103485350</name>
</gene>
<protein>
    <submittedName>
        <fullName evidence="3">Uncharacterized protein LOC103485350</fullName>
    </submittedName>
</protein>
<dbReference type="InParanoid" id="A0A1S3B3C5"/>
<dbReference type="PANTHER" id="PTHR36410:SF1">
    <property type="entry name" value="EXPRESSED PROTEIN"/>
    <property type="match status" value="1"/>
</dbReference>
<keyword evidence="2" id="KW-1185">Reference proteome</keyword>
<feature type="compositionally biased region" description="Basic and acidic residues" evidence="1">
    <location>
        <begin position="100"/>
        <end position="127"/>
    </location>
</feature>
<organism evidence="2 3">
    <name type="scientific">Cucumis melo</name>
    <name type="common">Muskmelon</name>
    <dbReference type="NCBI Taxonomy" id="3656"/>
    <lineage>
        <taxon>Eukaryota</taxon>
        <taxon>Viridiplantae</taxon>
        <taxon>Streptophyta</taxon>
        <taxon>Embryophyta</taxon>
        <taxon>Tracheophyta</taxon>
        <taxon>Spermatophyta</taxon>
        <taxon>Magnoliopsida</taxon>
        <taxon>eudicotyledons</taxon>
        <taxon>Gunneridae</taxon>
        <taxon>Pentapetalae</taxon>
        <taxon>rosids</taxon>
        <taxon>fabids</taxon>
        <taxon>Cucurbitales</taxon>
        <taxon>Cucurbitaceae</taxon>
        <taxon>Benincaseae</taxon>
        <taxon>Cucumis</taxon>
    </lineage>
</organism>
<reference evidence="3" key="1">
    <citation type="submission" date="2025-08" db="UniProtKB">
        <authorList>
            <consortium name="RefSeq"/>
        </authorList>
    </citation>
    <scope>IDENTIFICATION</scope>
    <source>
        <tissue evidence="3">Stem</tissue>
    </source>
</reference>
<evidence type="ECO:0000313" key="3">
    <source>
        <dbReference type="RefSeq" id="XP_008441122.2"/>
    </source>
</evidence>
<dbReference type="RefSeq" id="XP_008441122.2">
    <property type="nucleotide sequence ID" value="XM_008442900.3"/>
</dbReference>
<name>A0A1S3B3C5_CUCME</name>
<dbReference type="FunCoup" id="A0A1S3B3C5">
    <property type="interactions" value="55"/>
</dbReference>
<dbReference type="GeneID" id="103485350"/>
<evidence type="ECO:0000256" key="1">
    <source>
        <dbReference type="SAM" id="MobiDB-lite"/>
    </source>
</evidence>
<proteinExistence type="predicted"/>
<evidence type="ECO:0000313" key="2">
    <source>
        <dbReference type="Proteomes" id="UP001652600"/>
    </source>
</evidence>
<dbReference type="eggNOG" id="ENOG502S3SE">
    <property type="taxonomic scope" value="Eukaryota"/>
</dbReference>
<accession>A0A1S3B3C5</accession>